<dbReference type="CDD" id="cd00761">
    <property type="entry name" value="Glyco_tranf_GTA_type"/>
    <property type="match status" value="1"/>
</dbReference>
<comment type="caution">
    <text evidence="1">The sequence shown here is derived from an EMBL/GenBank/DDBJ whole genome shotgun (WGS) entry which is preliminary data.</text>
</comment>
<name>A0ABV0KNW7_9CYAN</name>
<gene>
    <name evidence="1" type="ORF">NDI38_21045</name>
</gene>
<dbReference type="SUPFAM" id="SSF53448">
    <property type="entry name" value="Nucleotide-diphospho-sugar transferases"/>
    <property type="match status" value="1"/>
</dbReference>
<dbReference type="InterPro" id="IPR029044">
    <property type="entry name" value="Nucleotide-diphossugar_trans"/>
</dbReference>
<keyword evidence="2" id="KW-1185">Reference proteome</keyword>
<dbReference type="RefSeq" id="WP_190446625.1">
    <property type="nucleotide sequence ID" value="NZ_JAMPLM010000024.1"/>
</dbReference>
<accession>A0ABV0KNW7</accession>
<organism evidence="1 2">
    <name type="scientific">Stenomitos frigidus AS-A4</name>
    <dbReference type="NCBI Taxonomy" id="2933935"/>
    <lineage>
        <taxon>Bacteria</taxon>
        <taxon>Bacillati</taxon>
        <taxon>Cyanobacteriota</taxon>
        <taxon>Cyanophyceae</taxon>
        <taxon>Leptolyngbyales</taxon>
        <taxon>Leptolyngbyaceae</taxon>
        <taxon>Stenomitos</taxon>
    </lineage>
</organism>
<protein>
    <submittedName>
        <fullName evidence="1">Glycosyltransferase family 2 protein</fullName>
    </submittedName>
</protein>
<evidence type="ECO:0000313" key="2">
    <source>
        <dbReference type="Proteomes" id="UP001476950"/>
    </source>
</evidence>
<sequence>MLMFIIPVKSQRAATSWPALSKLFDRCLRSVCNQTSTDFQVLVVCNERPQTSFEHPNVTYLEVDFPPPKADYGAKVDDRAKRVVAGLLAVRDLQPSHVMSVDADDCISQQIAAFVSQHKDSNGWYVNSGYEYEEGSHKISIRRKDFHKICGTCNIINYRLFSLPEKMLPYEELTGYDRFLGGHPLAKGDLAERGAPIEPLPFPGVVFVRDSAGESVSMQETLLAKLKRNPKEVLRGIKKAVMAPMNEQLLTNEVRENFSLFPIR</sequence>
<dbReference type="Proteomes" id="UP001476950">
    <property type="component" value="Unassembled WGS sequence"/>
</dbReference>
<dbReference type="EMBL" id="JAMPLM010000024">
    <property type="protein sequence ID" value="MEP1060924.1"/>
    <property type="molecule type" value="Genomic_DNA"/>
</dbReference>
<proteinExistence type="predicted"/>
<evidence type="ECO:0000313" key="1">
    <source>
        <dbReference type="EMBL" id="MEP1060924.1"/>
    </source>
</evidence>
<reference evidence="1 2" key="1">
    <citation type="submission" date="2022-04" db="EMBL/GenBank/DDBJ databases">
        <title>Positive selection, recombination, and allopatry shape intraspecific diversity of widespread and dominant cyanobacteria.</title>
        <authorList>
            <person name="Wei J."/>
            <person name="Shu W."/>
            <person name="Hu C."/>
        </authorList>
    </citation>
    <scope>NUCLEOTIDE SEQUENCE [LARGE SCALE GENOMIC DNA]</scope>
    <source>
        <strain evidence="1 2">AS-A4</strain>
    </source>
</reference>